<feature type="compositionally biased region" description="Polar residues" evidence="1">
    <location>
        <begin position="441"/>
        <end position="450"/>
    </location>
</feature>
<feature type="compositionally biased region" description="Acidic residues" evidence="1">
    <location>
        <begin position="123"/>
        <end position="135"/>
    </location>
</feature>
<keyword evidence="3" id="KW-1185">Reference proteome</keyword>
<feature type="region of interest" description="Disordered" evidence="1">
    <location>
        <begin position="1"/>
        <end position="20"/>
    </location>
</feature>
<feature type="region of interest" description="Disordered" evidence="1">
    <location>
        <begin position="120"/>
        <end position="146"/>
    </location>
</feature>
<dbReference type="EMBL" id="CP119893">
    <property type="protein sequence ID" value="WFD25944.1"/>
    <property type="molecule type" value="Genomic_DNA"/>
</dbReference>
<reference evidence="2" key="1">
    <citation type="submission" date="2023-03" db="EMBL/GenBank/DDBJ databases">
        <title>Mating type loci evolution in Malassezia.</title>
        <authorList>
            <person name="Coelho M.A."/>
        </authorList>
    </citation>
    <scope>NUCLEOTIDE SEQUENCE</scope>
    <source>
        <strain evidence="2">CBS 9557</strain>
    </source>
</reference>
<sequence length="1000" mass="112293">MMLFDGDPASAPQQDPKHISASAPKEWVKMQRIRRRRLQLAAALIEADNADIDRRIEFVARHDPKATDLLAHLTKLVKHAKNSVIFREFSIKEHEHERPVYTYRLSTQRELSREYLNLQQENDMPDESQSQEDSDQSATRSEAEKSECDKISLSLDLFGSPILNVLQQTQSIELAAQAYAEQEQKRAAEPSSEVKENRSQRLLERIQKLNVAVHSSPAHDISFSSSENTSMSQEESQVSRRSIIPQICEAEDSMDALPEKDALISAADTDGLGIHAPPSRPDLQSFRERVMNRKSQAEITSEPEIVPAEPLPSREETETSLVPLQKPPHGSEMSTKQLNSMAHGTALDDAHIPPSFDKKEADVYRSLAKLSAQGTDAALGKKEKPSKLLIPAISRRVYEITRTPILDDLSPVPDIHDPTIPPLIDHVAPNEAEMMGVSLQSPAIPSSRSPLGSIEEPPPTSSTLKPCIPSSLSLTEAHSSYMTYVDDPSPSNQTSLTERDAQVRRRHSWLPSYVCVPPPLQELPVKTPGDTFYVPRGAFSFRHGVVVPTLSSKGDAYGPIQVPLGMGRRVLYPSTALFRNVLVTRDYEQEGWGWDRYTSSAKYFDGINADDDDSDDELPLMDVRIHHRESYLMQKRMSRERRRQRRARLERRRLRALAREKGKPASVYGVTEESTEGEFSDTASDDGFSSDETDPELPWVDDLRPAGKLYGKSLMGTAEAEKKQRESEIRFYGQVMAEEAQGQHPFHNDTKDRMRRLFGAQPLLQEESWQDSSGHPDQAQRRRKSNELCGADDMVHLFPPDDSDPMAHLTPEQRRSMQDLEAHELDEHVADAWKDESTDEEPAPADVEQRLKSQRVSRVSRVSTLPRWLDKSEEDVPLAELVGTPNQDGDARALASMLPNADLLAEKEATIRRLEEENRQVRMLLQMRTSMPPMPPMPLQPWMLPIGGMVPPPSAPMTGSIMAPHSAFAPVPSSPEDMPLLQEDQQVVVNWLSDRQGPDT</sequence>
<feature type="region of interest" description="Disordered" evidence="1">
    <location>
        <begin position="660"/>
        <end position="703"/>
    </location>
</feature>
<organism evidence="2 3">
    <name type="scientific">Malassezia nana</name>
    <dbReference type="NCBI Taxonomy" id="180528"/>
    <lineage>
        <taxon>Eukaryota</taxon>
        <taxon>Fungi</taxon>
        <taxon>Dikarya</taxon>
        <taxon>Basidiomycota</taxon>
        <taxon>Ustilaginomycotina</taxon>
        <taxon>Malasseziomycetes</taxon>
        <taxon>Malasseziales</taxon>
        <taxon>Malasseziaceae</taxon>
        <taxon>Malassezia</taxon>
    </lineage>
</organism>
<evidence type="ECO:0000313" key="3">
    <source>
        <dbReference type="Proteomes" id="UP001213623"/>
    </source>
</evidence>
<dbReference type="Proteomes" id="UP001213623">
    <property type="component" value="Chromosome 2"/>
</dbReference>
<accession>A0AAF0J1H8</accession>
<proteinExistence type="predicted"/>
<feature type="region of interest" description="Disordered" evidence="1">
    <location>
        <begin position="764"/>
        <end position="784"/>
    </location>
</feature>
<name>A0AAF0J1H8_9BASI</name>
<feature type="region of interest" description="Disordered" evidence="1">
    <location>
        <begin position="217"/>
        <end position="240"/>
    </location>
</feature>
<feature type="region of interest" description="Disordered" evidence="1">
    <location>
        <begin position="441"/>
        <end position="469"/>
    </location>
</feature>
<evidence type="ECO:0000313" key="2">
    <source>
        <dbReference type="EMBL" id="WFD25944.1"/>
    </source>
</evidence>
<feature type="region of interest" description="Disordered" evidence="1">
    <location>
        <begin position="294"/>
        <end position="335"/>
    </location>
</feature>
<dbReference type="AlphaFoldDB" id="A0AAF0J1H8"/>
<feature type="compositionally biased region" description="Polar residues" evidence="1">
    <location>
        <begin position="222"/>
        <end position="240"/>
    </location>
</feature>
<protein>
    <submittedName>
        <fullName evidence="2">Uncharacterized protein</fullName>
    </submittedName>
</protein>
<gene>
    <name evidence="2" type="ORF">MNAN1_000917</name>
</gene>
<evidence type="ECO:0000256" key="1">
    <source>
        <dbReference type="SAM" id="MobiDB-lite"/>
    </source>
</evidence>